<keyword evidence="6 13" id="KW-0548">Nucleotidyltransferase</keyword>
<evidence type="ECO:0000256" key="7">
    <source>
        <dbReference type="ARBA" id="ARBA00022705"/>
    </source>
</evidence>
<dbReference type="InterPro" id="IPR004013">
    <property type="entry name" value="PHP_dom"/>
</dbReference>
<dbReference type="InterPro" id="IPR040982">
    <property type="entry name" value="DNA_pol3_finger"/>
</dbReference>
<comment type="caution">
    <text evidence="13">The sequence shown here is derived from an EMBL/GenBank/DDBJ whole genome shotgun (WGS) entry which is preliminary data.</text>
</comment>
<dbReference type="NCBIfam" id="NF005298">
    <property type="entry name" value="PRK06826.1"/>
    <property type="match status" value="1"/>
</dbReference>
<evidence type="ECO:0000256" key="9">
    <source>
        <dbReference type="ARBA" id="ARBA00025611"/>
    </source>
</evidence>
<feature type="region of interest" description="Disordered" evidence="11">
    <location>
        <begin position="1074"/>
        <end position="1101"/>
    </location>
</feature>
<dbReference type="GO" id="GO:0003676">
    <property type="term" value="F:nucleic acid binding"/>
    <property type="evidence" value="ECO:0007669"/>
    <property type="project" value="InterPro"/>
</dbReference>
<dbReference type="SMART" id="SM00481">
    <property type="entry name" value="POLIIIAc"/>
    <property type="match status" value="1"/>
</dbReference>
<dbReference type="Gene3D" id="1.10.150.870">
    <property type="match status" value="1"/>
</dbReference>
<comment type="function">
    <text evidence="9">DNA polymerase III is a complex, multichain enzyme responsible for most of the replicative synthesis in bacteria. This DNA polymerase also exhibits 3' to 5' exonuclease activity. The alpha chain is the DNA polymerase.</text>
</comment>
<protein>
    <recommendedName>
        <fullName evidence="4">DNA polymerase III subunit alpha</fullName>
        <ecNumber evidence="3">2.7.7.7</ecNumber>
    </recommendedName>
</protein>
<name>A0A9D1HK94_9FIRM</name>
<dbReference type="PANTHER" id="PTHR32294:SF0">
    <property type="entry name" value="DNA POLYMERASE III SUBUNIT ALPHA"/>
    <property type="match status" value="1"/>
</dbReference>
<dbReference type="InterPro" id="IPR029460">
    <property type="entry name" value="DNAPol_HHH"/>
</dbReference>
<dbReference type="InterPro" id="IPR003141">
    <property type="entry name" value="Pol/His_phosphatase_N"/>
</dbReference>
<evidence type="ECO:0000256" key="1">
    <source>
        <dbReference type="ARBA" id="ARBA00004496"/>
    </source>
</evidence>
<dbReference type="Pfam" id="PF14579">
    <property type="entry name" value="HHH_6"/>
    <property type="match status" value="1"/>
</dbReference>
<dbReference type="NCBIfam" id="NF004226">
    <property type="entry name" value="PRK05673.1"/>
    <property type="match status" value="1"/>
</dbReference>
<evidence type="ECO:0000259" key="12">
    <source>
        <dbReference type="SMART" id="SM00481"/>
    </source>
</evidence>
<keyword evidence="7" id="KW-0235">DNA replication</keyword>
<keyword evidence="8" id="KW-0239">DNA-directed DNA polymerase</keyword>
<keyword evidence="5 13" id="KW-0808">Transferase</keyword>
<dbReference type="Pfam" id="PF17657">
    <property type="entry name" value="DNA_pol3_finger"/>
    <property type="match status" value="1"/>
</dbReference>
<dbReference type="EMBL" id="DVMH01000029">
    <property type="protein sequence ID" value="HIU10722.1"/>
    <property type="molecule type" value="Genomic_DNA"/>
</dbReference>
<evidence type="ECO:0000313" key="13">
    <source>
        <dbReference type="EMBL" id="HIU10722.1"/>
    </source>
</evidence>
<comment type="catalytic activity">
    <reaction evidence="10">
        <text>DNA(n) + a 2'-deoxyribonucleoside 5'-triphosphate = DNA(n+1) + diphosphate</text>
        <dbReference type="Rhea" id="RHEA:22508"/>
        <dbReference type="Rhea" id="RHEA-COMP:17339"/>
        <dbReference type="Rhea" id="RHEA-COMP:17340"/>
        <dbReference type="ChEBI" id="CHEBI:33019"/>
        <dbReference type="ChEBI" id="CHEBI:61560"/>
        <dbReference type="ChEBI" id="CHEBI:173112"/>
        <dbReference type="EC" id="2.7.7.7"/>
    </reaction>
</comment>
<dbReference type="GO" id="GO:0003887">
    <property type="term" value="F:DNA-directed DNA polymerase activity"/>
    <property type="evidence" value="ECO:0007669"/>
    <property type="project" value="UniProtKB-KW"/>
</dbReference>
<proteinExistence type="inferred from homology"/>
<evidence type="ECO:0000256" key="5">
    <source>
        <dbReference type="ARBA" id="ARBA00022679"/>
    </source>
</evidence>
<comment type="similarity">
    <text evidence="2">Belongs to the DNA polymerase type-C family. DnaE subfamily.</text>
</comment>
<dbReference type="GO" id="GO:0008408">
    <property type="term" value="F:3'-5' exonuclease activity"/>
    <property type="evidence" value="ECO:0007669"/>
    <property type="project" value="InterPro"/>
</dbReference>
<organism evidence="13 14">
    <name type="scientific">Candidatus Avidehalobacter gallistercoris</name>
    <dbReference type="NCBI Taxonomy" id="2840694"/>
    <lineage>
        <taxon>Bacteria</taxon>
        <taxon>Bacillati</taxon>
        <taxon>Bacillota</taxon>
        <taxon>Clostridia</taxon>
        <taxon>Eubacteriales</taxon>
        <taxon>Peptococcaceae</taxon>
        <taxon>Peptococcaceae incertae sedis</taxon>
        <taxon>Candidatus Avidehalobacter</taxon>
    </lineage>
</organism>
<dbReference type="SUPFAM" id="SSF89550">
    <property type="entry name" value="PHP domain-like"/>
    <property type="match status" value="1"/>
</dbReference>
<dbReference type="PANTHER" id="PTHR32294">
    <property type="entry name" value="DNA POLYMERASE III SUBUNIT ALPHA"/>
    <property type="match status" value="1"/>
</dbReference>
<dbReference type="CDD" id="cd12113">
    <property type="entry name" value="PHP_PolIIIA_DnaE3"/>
    <property type="match status" value="1"/>
</dbReference>
<dbReference type="InterPro" id="IPR011708">
    <property type="entry name" value="DNA_pol3_alpha_NTPase_dom"/>
</dbReference>
<dbReference type="Pfam" id="PF01336">
    <property type="entry name" value="tRNA_anti-codon"/>
    <property type="match status" value="1"/>
</dbReference>
<evidence type="ECO:0000256" key="6">
    <source>
        <dbReference type="ARBA" id="ARBA00022695"/>
    </source>
</evidence>
<dbReference type="CDD" id="cd04485">
    <property type="entry name" value="DnaE_OBF"/>
    <property type="match status" value="1"/>
</dbReference>
<evidence type="ECO:0000256" key="8">
    <source>
        <dbReference type="ARBA" id="ARBA00022932"/>
    </source>
</evidence>
<evidence type="ECO:0000256" key="2">
    <source>
        <dbReference type="ARBA" id="ARBA00009496"/>
    </source>
</evidence>
<dbReference type="Gene3D" id="1.10.10.1600">
    <property type="entry name" value="Bacterial DNA polymerase III alpha subunit, thumb domain"/>
    <property type="match status" value="1"/>
</dbReference>
<evidence type="ECO:0000256" key="4">
    <source>
        <dbReference type="ARBA" id="ARBA00019114"/>
    </source>
</evidence>
<dbReference type="InterPro" id="IPR016195">
    <property type="entry name" value="Pol/histidinol_Pase-like"/>
</dbReference>
<dbReference type="InterPro" id="IPR004805">
    <property type="entry name" value="DnaE2/DnaE/PolC"/>
</dbReference>
<feature type="domain" description="Polymerase/histidinol phosphatase N-terminal" evidence="12">
    <location>
        <begin position="5"/>
        <end position="82"/>
    </location>
</feature>
<dbReference type="AlphaFoldDB" id="A0A9D1HK94"/>
<dbReference type="EC" id="2.7.7.7" evidence="3"/>
<dbReference type="GO" id="GO:0006260">
    <property type="term" value="P:DNA replication"/>
    <property type="evidence" value="ECO:0007669"/>
    <property type="project" value="UniProtKB-KW"/>
</dbReference>
<evidence type="ECO:0000256" key="3">
    <source>
        <dbReference type="ARBA" id="ARBA00012417"/>
    </source>
</evidence>
<reference evidence="13" key="2">
    <citation type="journal article" date="2021" name="PeerJ">
        <title>Extensive microbial diversity within the chicken gut microbiome revealed by metagenomics and culture.</title>
        <authorList>
            <person name="Gilroy R."/>
            <person name="Ravi A."/>
            <person name="Getino M."/>
            <person name="Pursley I."/>
            <person name="Horton D.L."/>
            <person name="Alikhan N.F."/>
            <person name="Baker D."/>
            <person name="Gharbi K."/>
            <person name="Hall N."/>
            <person name="Watson M."/>
            <person name="Adriaenssens E.M."/>
            <person name="Foster-Nyarko E."/>
            <person name="Jarju S."/>
            <person name="Secka A."/>
            <person name="Antonio M."/>
            <person name="Oren A."/>
            <person name="Chaudhuri R.R."/>
            <person name="La Ragione R."/>
            <person name="Hildebrand F."/>
            <person name="Pallen M.J."/>
        </authorList>
    </citation>
    <scope>NUCLEOTIDE SEQUENCE</scope>
    <source>
        <strain evidence="13">2830</strain>
    </source>
</reference>
<accession>A0A9D1HK94</accession>
<dbReference type="Proteomes" id="UP000824124">
    <property type="component" value="Unassembled WGS sequence"/>
</dbReference>
<feature type="compositionally biased region" description="Basic and acidic residues" evidence="11">
    <location>
        <begin position="1077"/>
        <end position="1089"/>
    </location>
</feature>
<comment type="subcellular location">
    <subcellularLocation>
        <location evidence="1">Cytoplasm</location>
    </subcellularLocation>
</comment>
<evidence type="ECO:0000313" key="14">
    <source>
        <dbReference type="Proteomes" id="UP000824124"/>
    </source>
</evidence>
<dbReference type="InterPro" id="IPR041931">
    <property type="entry name" value="DNA_pol3_alpha_thumb_dom"/>
</dbReference>
<sequence>MVEFVHLHNHSEYSLLDGAARIKDMVAKCAALNMPAVAVTDHGNMFGVLKLYEECKKVSKARAAEGLPGIKPVIGCEFYVAPRSRFLKEGKEDKSAYHLILLAENQQGYRNLCKLNAIAYLEGFYYKPRIDHEVLRAHSEGLICLSACLAGEVIQAMLEGDNDAAYAVAQEYLDIFGKDNYFIELQDHGLEEQRLTNPLLIKLAHDLGIGLVCTNDCHYIDREDSKWHDMLLCVQTGRLRSDPLRMRFPNSEFYLKSPEEMQQLFGEWPEAIANTVKIAERCHVNLDKHEKVDLPVVQVPEGYDLESYLRHLCEEGIKKRYPVVTAELRERLEYELNIIIHMRFPGYFLIVWDLVNFCHQNGIRVGPGRGSAAGSLVAYCLGITNIDPIRYSLIFERFLNPERVSMPDIDTDFCVVRRGEVIDYLVEKYGAENVGQIVTFGTMKSKLVVRDVGRALDLPIPEVNKIAKLIPNDLHMTLPEALSESAELKQMYDEDERIHELMDISMKLEGMPRHTGTHAAGVVIAPAPVTDYMPCFKIGENILTTQFEKEQVEEQGLVKMDILGLRTLTVIGDALDNIRQSQGIELDIDNIPLDDPEVYAMLSAGETDGVFQLESDGMRTYLKALHPERIEDIIAMVALYRPGPLKGGVVGDFIKRKHGETKVVYPHPMLKPVLEETYGVMIYQEQIMQVASTMAGFTLGQADELRRAMGKKKAEVLVAKRQDFLEGASRNGVDDQTANEVFDLMEFFSGYGFNKSHSAAYGIVTYQTAYLRCHYGAEYMAAILTSFMENADKVTTYIEACRKGGLEILPPDINLSYTNFSVSDGKIRFGLAAIKGVGREVINQIIAEREKGGAFTSLTDLCSRIVINKRILEGLIRSGALDSLGGKRSQYLAVYEQALDIGRRYAEEQASQQLSLFDFGVEQKQLLEVDLPQIAELSKMELLHMEKDSIGFYISGHPLDEYTEKLKPIINHHLSELPELSDRAALRVAGLVTGNQNRLTKNGDSMAIFTLEDKTASVRCVVFPKAYAVSRSAITDNAPVLVNGRLQVEDEERYTIIVDSVFALDGMDFLAVPKGMEAPKPKQEPESRYPRRRRESQPEPPRAVVYVRVPDSSHLADIRRLAADKAGSFDVVPYYSDIQRYQRGLGIQVDSDVIDLYKVQFGESNVVVRVAQK</sequence>
<dbReference type="InterPro" id="IPR004365">
    <property type="entry name" value="NA-bd_OB_tRNA"/>
</dbReference>
<dbReference type="Pfam" id="PF07733">
    <property type="entry name" value="DNA_pol3_alpha"/>
    <property type="match status" value="1"/>
</dbReference>
<dbReference type="SUPFAM" id="SSF160975">
    <property type="entry name" value="AF1531-like"/>
    <property type="match status" value="1"/>
</dbReference>
<evidence type="ECO:0000256" key="10">
    <source>
        <dbReference type="ARBA" id="ARBA00049244"/>
    </source>
</evidence>
<reference evidence="13" key="1">
    <citation type="submission" date="2020-10" db="EMBL/GenBank/DDBJ databases">
        <authorList>
            <person name="Gilroy R."/>
        </authorList>
    </citation>
    <scope>NUCLEOTIDE SEQUENCE</scope>
    <source>
        <strain evidence="13">2830</strain>
    </source>
</reference>
<dbReference type="Gene3D" id="3.20.20.140">
    <property type="entry name" value="Metal-dependent hydrolases"/>
    <property type="match status" value="1"/>
</dbReference>
<dbReference type="NCBIfam" id="TIGR00594">
    <property type="entry name" value="polc"/>
    <property type="match status" value="1"/>
</dbReference>
<gene>
    <name evidence="13" type="ORF">IAB00_05735</name>
</gene>
<evidence type="ECO:0000256" key="11">
    <source>
        <dbReference type="SAM" id="MobiDB-lite"/>
    </source>
</evidence>
<dbReference type="Pfam" id="PF02811">
    <property type="entry name" value="PHP"/>
    <property type="match status" value="1"/>
</dbReference>
<dbReference type="GO" id="GO:0005737">
    <property type="term" value="C:cytoplasm"/>
    <property type="evidence" value="ECO:0007669"/>
    <property type="project" value="UniProtKB-SubCell"/>
</dbReference>